<organism evidence="1 2">
    <name type="scientific">Fusarium pseudograminearum (strain CS3096)</name>
    <name type="common">Wheat and barley crown-rot fungus</name>
    <dbReference type="NCBI Taxonomy" id="1028729"/>
    <lineage>
        <taxon>Eukaryota</taxon>
        <taxon>Fungi</taxon>
        <taxon>Dikarya</taxon>
        <taxon>Ascomycota</taxon>
        <taxon>Pezizomycotina</taxon>
        <taxon>Sordariomycetes</taxon>
        <taxon>Hypocreomycetidae</taxon>
        <taxon>Hypocreales</taxon>
        <taxon>Nectriaceae</taxon>
        <taxon>Fusarium</taxon>
    </lineage>
</organism>
<reference evidence="1 2" key="1">
    <citation type="journal article" date="2012" name="PLoS Pathog.">
        <title>Comparative pathogenomics reveals horizontally acquired novel virulence genes in fungi infecting cereal hosts.</title>
        <authorList>
            <person name="Gardiner D.M."/>
            <person name="McDonald M.C."/>
            <person name="Covarelli L."/>
            <person name="Solomon P.S."/>
            <person name="Rusu A.G."/>
            <person name="Marshall M."/>
            <person name="Kazan K."/>
            <person name="Chakraborty S."/>
            <person name="McDonald B.A."/>
            <person name="Manners J.M."/>
        </authorList>
    </citation>
    <scope>NUCLEOTIDE SEQUENCE [LARGE SCALE GENOMIC DNA]</scope>
    <source>
        <strain evidence="1 2">CS3096</strain>
    </source>
</reference>
<accession>K3VJK1</accession>
<evidence type="ECO:0000313" key="2">
    <source>
        <dbReference type="Proteomes" id="UP000007978"/>
    </source>
</evidence>
<name>K3VJK1_FUSPC</name>
<gene>
    <name evidence="1" type="ORF">FPSE_04893</name>
</gene>
<evidence type="ECO:0000313" key="1">
    <source>
        <dbReference type="EMBL" id="EKJ74857.1"/>
    </source>
</evidence>
<dbReference type="Proteomes" id="UP000007978">
    <property type="component" value="Chromosome 3"/>
</dbReference>
<dbReference type="AlphaFoldDB" id="K3VJK1"/>
<dbReference type="OrthoDB" id="5031569at2759"/>
<dbReference type="GeneID" id="20363511"/>
<comment type="caution">
    <text evidence="1">The sequence shown here is derived from an EMBL/GenBank/DDBJ whole genome shotgun (WGS) entry which is preliminary data.</text>
</comment>
<dbReference type="HOGENOM" id="CLU_2671265_0_0_1"/>
<protein>
    <submittedName>
        <fullName evidence="1">Uncharacterized protein</fullName>
    </submittedName>
</protein>
<dbReference type="RefSeq" id="XP_009256286.1">
    <property type="nucleotide sequence ID" value="XM_009258011.1"/>
</dbReference>
<keyword evidence="2" id="KW-1185">Reference proteome</keyword>
<dbReference type="KEGG" id="fpu:FPSE_04893"/>
<dbReference type="EMBL" id="AFNW01000102">
    <property type="protein sequence ID" value="EKJ74857.1"/>
    <property type="molecule type" value="Genomic_DNA"/>
</dbReference>
<proteinExistence type="predicted"/>
<sequence length="75" mass="8188">MGNCLCRASDPEENIDPNHFVDSAVDHKGEDEAPVFIVAPVEEMVEPLTVTVQDDEITPVGRVEDMSAMPIKAHV</sequence>